<keyword evidence="3" id="KW-1185">Reference proteome</keyword>
<dbReference type="AlphaFoldDB" id="A0A7J7SRM8"/>
<reference evidence="2 3" key="1">
    <citation type="journal article" date="2020" name="Nature">
        <title>Six reference-quality genomes reveal evolution of bat adaptations.</title>
        <authorList>
            <person name="Jebb D."/>
            <person name="Huang Z."/>
            <person name="Pippel M."/>
            <person name="Hughes G.M."/>
            <person name="Lavrichenko K."/>
            <person name="Devanna P."/>
            <person name="Winkler S."/>
            <person name="Jermiin L.S."/>
            <person name="Skirmuntt E.C."/>
            <person name="Katzourakis A."/>
            <person name="Burkitt-Gray L."/>
            <person name="Ray D.A."/>
            <person name="Sullivan K.A.M."/>
            <person name="Roscito J.G."/>
            <person name="Kirilenko B.M."/>
            <person name="Davalos L.M."/>
            <person name="Corthals A.P."/>
            <person name="Power M.L."/>
            <person name="Jones G."/>
            <person name="Ransome R.D."/>
            <person name="Dechmann D.K.N."/>
            <person name="Locatelli A.G."/>
            <person name="Puechmaille S.J."/>
            <person name="Fedrigo O."/>
            <person name="Jarvis E.D."/>
            <person name="Hiller M."/>
            <person name="Vernes S.C."/>
            <person name="Myers E.W."/>
            <person name="Teeling E.C."/>
        </authorList>
    </citation>
    <scope>NUCLEOTIDE SEQUENCE [LARGE SCALE GENOMIC DNA]</scope>
    <source>
        <strain evidence="2">MMyoMyo1</strain>
        <tissue evidence="2">Flight muscle</tissue>
    </source>
</reference>
<dbReference type="Proteomes" id="UP000527355">
    <property type="component" value="Unassembled WGS sequence"/>
</dbReference>
<feature type="region of interest" description="Disordered" evidence="1">
    <location>
        <begin position="1"/>
        <end position="124"/>
    </location>
</feature>
<comment type="caution">
    <text evidence="2">The sequence shown here is derived from an EMBL/GenBank/DDBJ whole genome shotgun (WGS) entry which is preliminary data.</text>
</comment>
<name>A0A7J7SRM8_MYOMY</name>
<protein>
    <submittedName>
        <fullName evidence="2">Uncharacterized protein</fullName>
    </submittedName>
</protein>
<evidence type="ECO:0000256" key="1">
    <source>
        <dbReference type="SAM" id="MobiDB-lite"/>
    </source>
</evidence>
<accession>A0A7J7SRM8</accession>
<sequence>MRGGSCPGATLKGFEAERTTTASSPQGVAPSLGGRRRGHRKQEEWTPRTATAEPQAQREPARVPAPRSLPLRSGASRSRRRRCGLNSTAPSSAGSPRRPKPPAVVQIGQRLPDRHIRSPKRLAG</sequence>
<evidence type="ECO:0000313" key="2">
    <source>
        <dbReference type="EMBL" id="KAF6291040.1"/>
    </source>
</evidence>
<feature type="compositionally biased region" description="Low complexity" evidence="1">
    <location>
        <begin position="66"/>
        <end position="76"/>
    </location>
</feature>
<gene>
    <name evidence="2" type="ORF">mMyoMyo1_009410</name>
</gene>
<organism evidence="2 3">
    <name type="scientific">Myotis myotis</name>
    <name type="common">Greater mouse-eared bat</name>
    <name type="synonym">Vespertilio myotis</name>
    <dbReference type="NCBI Taxonomy" id="51298"/>
    <lineage>
        <taxon>Eukaryota</taxon>
        <taxon>Metazoa</taxon>
        <taxon>Chordata</taxon>
        <taxon>Craniata</taxon>
        <taxon>Vertebrata</taxon>
        <taxon>Euteleostomi</taxon>
        <taxon>Mammalia</taxon>
        <taxon>Eutheria</taxon>
        <taxon>Laurasiatheria</taxon>
        <taxon>Chiroptera</taxon>
        <taxon>Yangochiroptera</taxon>
        <taxon>Vespertilionidae</taxon>
        <taxon>Myotis</taxon>
    </lineage>
</organism>
<dbReference type="EMBL" id="JABWUV010000018">
    <property type="protein sequence ID" value="KAF6291040.1"/>
    <property type="molecule type" value="Genomic_DNA"/>
</dbReference>
<proteinExistence type="predicted"/>
<feature type="compositionally biased region" description="Polar residues" evidence="1">
    <location>
        <begin position="85"/>
        <end position="94"/>
    </location>
</feature>
<evidence type="ECO:0000313" key="3">
    <source>
        <dbReference type="Proteomes" id="UP000527355"/>
    </source>
</evidence>